<comment type="caution">
    <text evidence="2">The sequence shown here is derived from an EMBL/GenBank/DDBJ whole genome shotgun (WGS) entry which is preliminary data.</text>
</comment>
<dbReference type="EMBL" id="WSZK01000015">
    <property type="protein sequence ID" value="MWG34909.1"/>
    <property type="molecule type" value="Genomic_DNA"/>
</dbReference>
<reference evidence="2 3" key="1">
    <citation type="submission" date="2019-12" db="EMBL/GenBank/DDBJ databases">
        <title>Halocatena pleomorpha gen. nov. sp. nov., an extremely halophilic archaeon of family Halobacteriaceae isolated from saltpan soil.</title>
        <authorList>
            <person name="Pal Y."/>
            <person name="Verma A."/>
            <person name="Krishnamurthi S."/>
            <person name="Kumar P."/>
        </authorList>
    </citation>
    <scope>NUCLEOTIDE SEQUENCE [LARGE SCALE GENOMIC DNA]</scope>
    <source>
        <strain evidence="2 3">JCM 16495</strain>
    </source>
</reference>
<keyword evidence="1" id="KW-0812">Transmembrane</keyword>
<evidence type="ECO:0000256" key="1">
    <source>
        <dbReference type="SAM" id="Phobius"/>
    </source>
</evidence>
<sequence length="131" mass="13737">MNPLQAGTPVPQVPQNGPDPLWLVSSLVLGLVAASLSFLGTYLLVRFVLVGLATRTFDERAFDGRVVLAAKALAFCDAVVAGTFGLLVTGVGSFLYIPRWFLTVSLGGTAVFVLAMGTVRLERALGSRGLA</sequence>
<organism evidence="2 3">
    <name type="scientific">Halomarina oriensis</name>
    <dbReference type="NCBI Taxonomy" id="671145"/>
    <lineage>
        <taxon>Archaea</taxon>
        <taxon>Methanobacteriati</taxon>
        <taxon>Methanobacteriota</taxon>
        <taxon>Stenosarchaea group</taxon>
        <taxon>Halobacteria</taxon>
        <taxon>Halobacteriales</taxon>
        <taxon>Natronomonadaceae</taxon>
        <taxon>Halomarina</taxon>
    </lineage>
</organism>
<protein>
    <submittedName>
        <fullName evidence="2">Uncharacterized protein</fullName>
    </submittedName>
</protein>
<keyword evidence="3" id="KW-1185">Reference proteome</keyword>
<keyword evidence="1" id="KW-1133">Transmembrane helix</keyword>
<name>A0A6B0GN39_9EURY</name>
<evidence type="ECO:0000313" key="3">
    <source>
        <dbReference type="Proteomes" id="UP000451471"/>
    </source>
</evidence>
<dbReference type="AlphaFoldDB" id="A0A6B0GN39"/>
<keyword evidence="1" id="KW-0472">Membrane</keyword>
<feature type="transmembrane region" description="Helical" evidence="1">
    <location>
        <begin position="66"/>
        <end position="88"/>
    </location>
</feature>
<dbReference type="RefSeq" id="WP_158204539.1">
    <property type="nucleotide sequence ID" value="NZ_WSZK01000015.1"/>
</dbReference>
<evidence type="ECO:0000313" key="2">
    <source>
        <dbReference type="EMBL" id="MWG34909.1"/>
    </source>
</evidence>
<accession>A0A6B0GN39</accession>
<dbReference type="Proteomes" id="UP000451471">
    <property type="component" value="Unassembled WGS sequence"/>
</dbReference>
<feature type="transmembrane region" description="Helical" evidence="1">
    <location>
        <begin position="20"/>
        <end position="45"/>
    </location>
</feature>
<proteinExistence type="predicted"/>
<gene>
    <name evidence="2" type="ORF">GQS65_10470</name>
</gene>
<feature type="transmembrane region" description="Helical" evidence="1">
    <location>
        <begin position="100"/>
        <end position="119"/>
    </location>
</feature>